<dbReference type="OrthoDB" id="53812at2"/>
<dbReference type="RefSeq" id="WP_104371325.1">
    <property type="nucleotide sequence ID" value="NZ_BFAV01000060.1"/>
</dbReference>
<proteinExistence type="predicted"/>
<feature type="domain" description="PRC-barrel" evidence="2">
    <location>
        <begin position="5"/>
        <end position="70"/>
    </location>
</feature>
<dbReference type="EMBL" id="BFAV01000060">
    <property type="protein sequence ID" value="GBF32852.1"/>
    <property type="molecule type" value="Genomic_DNA"/>
</dbReference>
<dbReference type="PANTHER" id="PTHR36740">
    <property type="entry name" value="PRC DOMAIN-CONTAINING PROTEIN"/>
    <property type="match status" value="1"/>
</dbReference>
<keyword evidence="4" id="KW-1185">Reference proteome</keyword>
<gene>
    <name evidence="3" type="ORF">DCCM_1048</name>
</gene>
<dbReference type="PANTHER" id="PTHR36740:SF1">
    <property type="entry name" value="PRC-BARREL DOMAIN-CONTAINING PROTEIN"/>
    <property type="match status" value="1"/>
</dbReference>
<name>A0A2L2X9X7_9FIRM</name>
<dbReference type="InterPro" id="IPR011033">
    <property type="entry name" value="PRC_barrel-like_sf"/>
</dbReference>
<dbReference type="Proteomes" id="UP000239549">
    <property type="component" value="Unassembled WGS sequence"/>
</dbReference>
<evidence type="ECO:0000259" key="2">
    <source>
        <dbReference type="Pfam" id="PF05239"/>
    </source>
</evidence>
<sequence>MRKSKQFVSMPVISLAEGQQIGSIKGLVLNPVQKAVSALIIEQKGWFKEQKYIPFSKVRSIGEDALTIDRRSNAEKGASIPEIVELLKDRTEIAGAKLITENGTALGYVDEYYVDLQSGDIVGLEFSGGSISSWMRGSAFLDINHVLTIGKKVIVCSNEALENIIKMDGGLQEALRGIKDSTGSILSNTVQKTKEIGNNLNKTLEKVKRERAEKQDDNDDAAPQTPDKAGEPHENCHYCGGNTESPAENAPAENEPKEEKK</sequence>
<organism evidence="3 4">
    <name type="scientific">Desulfocucumis palustris</name>
    <dbReference type="NCBI Taxonomy" id="1898651"/>
    <lineage>
        <taxon>Bacteria</taxon>
        <taxon>Bacillati</taxon>
        <taxon>Bacillota</taxon>
        <taxon>Clostridia</taxon>
        <taxon>Eubacteriales</taxon>
        <taxon>Desulfocucumaceae</taxon>
        <taxon>Desulfocucumis</taxon>
    </lineage>
</organism>
<dbReference type="SUPFAM" id="SSF50346">
    <property type="entry name" value="PRC-barrel domain"/>
    <property type="match status" value="2"/>
</dbReference>
<protein>
    <recommendedName>
        <fullName evidence="2">PRC-barrel domain-containing protein</fullName>
    </recommendedName>
</protein>
<feature type="domain" description="PRC-barrel" evidence="2">
    <location>
        <begin position="91"/>
        <end position="155"/>
    </location>
</feature>
<dbReference type="InterPro" id="IPR027275">
    <property type="entry name" value="PRC-brl_dom"/>
</dbReference>
<dbReference type="Gene3D" id="2.30.30.240">
    <property type="entry name" value="PRC-barrel domain"/>
    <property type="match status" value="2"/>
</dbReference>
<dbReference type="Pfam" id="PF05239">
    <property type="entry name" value="PRC"/>
    <property type="match status" value="2"/>
</dbReference>
<reference evidence="4" key="1">
    <citation type="submission" date="2018-02" db="EMBL/GenBank/DDBJ databases">
        <title>Genome sequence of Desulfocucumis palustris strain NAW-5.</title>
        <authorList>
            <person name="Watanabe M."/>
            <person name="Kojima H."/>
            <person name="Fukui M."/>
        </authorList>
    </citation>
    <scope>NUCLEOTIDE SEQUENCE [LARGE SCALE GENOMIC DNA]</scope>
    <source>
        <strain evidence="4">NAW-5</strain>
    </source>
</reference>
<evidence type="ECO:0000313" key="4">
    <source>
        <dbReference type="Proteomes" id="UP000239549"/>
    </source>
</evidence>
<feature type="region of interest" description="Disordered" evidence="1">
    <location>
        <begin position="208"/>
        <end position="261"/>
    </location>
</feature>
<evidence type="ECO:0000313" key="3">
    <source>
        <dbReference type="EMBL" id="GBF32852.1"/>
    </source>
</evidence>
<accession>A0A2L2X9X7</accession>
<comment type="caution">
    <text evidence="3">The sequence shown here is derived from an EMBL/GenBank/DDBJ whole genome shotgun (WGS) entry which is preliminary data.</text>
</comment>
<evidence type="ECO:0000256" key="1">
    <source>
        <dbReference type="SAM" id="MobiDB-lite"/>
    </source>
</evidence>
<dbReference type="AlphaFoldDB" id="A0A2L2X9X7"/>